<dbReference type="Pfam" id="PF00550">
    <property type="entry name" value="PP-binding"/>
    <property type="match status" value="1"/>
</dbReference>
<dbReference type="InterPro" id="IPR009081">
    <property type="entry name" value="PP-bd_ACP"/>
</dbReference>
<dbReference type="CDD" id="cd07989">
    <property type="entry name" value="LPLAT_AGPAT-like"/>
    <property type="match status" value="1"/>
</dbReference>
<dbReference type="SUPFAM" id="SSF56801">
    <property type="entry name" value="Acetyl-CoA synthetase-like"/>
    <property type="match status" value="1"/>
</dbReference>
<dbReference type="SUPFAM" id="SSF69593">
    <property type="entry name" value="Glycerol-3-phosphate (1)-acyltransferase"/>
    <property type="match status" value="1"/>
</dbReference>
<proteinExistence type="inferred from homology"/>
<dbReference type="InterPro" id="IPR036736">
    <property type="entry name" value="ACP-like_sf"/>
</dbReference>
<dbReference type="Gene3D" id="3.30.300.30">
    <property type="match status" value="1"/>
</dbReference>
<organism evidence="4 5">
    <name type="scientific">Dictyobacter formicarum</name>
    <dbReference type="NCBI Taxonomy" id="2778368"/>
    <lineage>
        <taxon>Bacteria</taxon>
        <taxon>Bacillati</taxon>
        <taxon>Chloroflexota</taxon>
        <taxon>Ktedonobacteria</taxon>
        <taxon>Ktedonobacterales</taxon>
        <taxon>Dictyobacteraceae</taxon>
        <taxon>Dictyobacter</taxon>
    </lineage>
</organism>
<comment type="caution">
    <text evidence="4">The sequence shown here is derived from an EMBL/GenBank/DDBJ whole genome shotgun (WGS) entry which is preliminary data.</text>
</comment>
<dbReference type="InterPro" id="IPR020845">
    <property type="entry name" value="AMP-binding_CS"/>
</dbReference>
<dbReference type="EMBL" id="BNJJ01000031">
    <property type="protein sequence ID" value="GHO89054.1"/>
    <property type="molecule type" value="Genomic_DNA"/>
</dbReference>
<dbReference type="Proteomes" id="UP000635565">
    <property type="component" value="Unassembled WGS sequence"/>
</dbReference>
<dbReference type="InterPro" id="IPR042099">
    <property type="entry name" value="ANL_N_sf"/>
</dbReference>
<dbReference type="SMART" id="SM00563">
    <property type="entry name" value="PlsC"/>
    <property type="match status" value="1"/>
</dbReference>
<reference evidence="4 5" key="1">
    <citation type="journal article" date="2021" name="Int. J. Syst. Evol. Microbiol.">
        <title>Reticulibacter mediterranei gen. nov., sp. nov., within the new family Reticulibacteraceae fam. nov., and Ktedonospora formicarum gen. nov., sp. nov., Ktedonobacter robiniae sp. nov., Dictyobacter formicarum sp. nov. and Dictyobacter arantiisoli sp. nov., belonging to the class Ktedonobacteria.</title>
        <authorList>
            <person name="Yabe S."/>
            <person name="Zheng Y."/>
            <person name="Wang C.M."/>
            <person name="Sakai Y."/>
            <person name="Abe K."/>
            <person name="Yokota A."/>
            <person name="Donadio S."/>
            <person name="Cavaletti L."/>
            <person name="Monciardini P."/>
        </authorList>
    </citation>
    <scope>NUCLEOTIDE SEQUENCE [LARGE SCALE GENOMIC DNA]</scope>
    <source>
        <strain evidence="4 5">SOSP1-9</strain>
    </source>
</reference>
<name>A0ABQ3VS03_9CHLR</name>
<dbReference type="SUPFAM" id="SSF47336">
    <property type="entry name" value="ACP-like"/>
    <property type="match status" value="1"/>
</dbReference>
<dbReference type="Gene3D" id="3.40.50.12780">
    <property type="entry name" value="N-terminal domain of ligase-like"/>
    <property type="match status" value="1"/>
</dbReference>
<keyword evidence="2" id="KW-0436">Ligase</keyword>
<evidence type="ECO:0000256" key="2">
    <source>
        <dbReference type="ARBA" id="ARBA00022598"/>
    </source>
</evidence>
<dbReference type="Gene3D" id="1.10.1200.10">
    <property type="entry name" value="ACP-like"/>
    <property type="match status" value="1"/>
</dbReference>
<evidence type="ECO:0000313" key="5">
    <source>
        <dbReference type="Proteomes" id="UP000635565"/>
    </source>
</evidence>
<protein>
    <submittedName>
        <fullName evidence="4">AMP-binding protein</fullName>
    </submittedName>
</protein>
<dbReference type="InterPro" id="IPR002123">
    <property type="entry name" value="Plipid/glycerol_acylTrfase"/>
</dbReference>
<evidence type="ECO:0000259" key="3">
    <source>
        <dbReference type="PROSITE" id="PS50075"/>
    </source>
</evidence>
<dbReference type="Pfam" id="PF01553">
    <property type="entry name" value="Acyltransferase"/>
    <property type="match status" value="1"/>
</dbReference>
<evidence type="ECO:0000313" key="4">
    <source>
        <dbReference type="EMBL" id="GHO89054.1"/>
    </source>
</evidence>
<evidence type="ECO:0000256" key="1">
    <source>
        <dbReference type="ARBA" id="ARBA00006432"/>
    </source>
</evidence>
<dbReference type="InterPro" id="IPR045851">
    <property type="entry name" value="AMP-bd_C_sf"/>
</dbReference>
<dbReference type="PROSITE" id="PS00455">
    <property type="entry name" value="AMP_BINDING"/>
    <property type="match status" value="1"/>
</dbReference>
<feature type="domain" description="Carrier" evidence="3">
    <location>
        <begin position="524"/>
        <end position="602"/>
    </location>
</feature>
<dbReference type="RefSeq" id="WP_201366596.1">
    <property type="nucleotide sequence ID" value="NZ_BNJJ01000031.1"/>
</dbReference>
<dbReference type="Pfam" id="PF00501">
    <property type="entry name" value="AMP-binding"/>
    <property type="match status" value="1"/>
</dbReference>
<dbReference type="Pfam" id="PF23562">
    <property type="entry name" value="AMP-binding_C_3"/>
    <property type="match status" value="1"/>
</dbReference>
<dbReference type="PROSITE" id="PS50075">
    <property type="entry name" value="CARRIER"/>
    <property type="match status" value="1"/>
</dbReference>
<keyword evidence="5" id="KW-1185">Reference proteome</keyword>
<gene>
    <name evidence="4" type="ORF">KSZ_70600</name>
</gene>
<sequence>MNNLGQFLRTYSLQHNARIAYEIKRGFRTEKFSFADVHSLALKTATLLKSYGLKKGDTVVIWAPNMPEYPILYFACWILGIIVVPIDIRTTEETRQLFIATAGCKFGFKSKIIAGSFPPPVAHTCYLEDLIELVQPLPELEEAPEVAPDDLAEIAFTSGTTGTPKGVQLTHRNFLANVSALCQTFPFKQKYRTLSLLPLSHAFEQVVDLLAVFQFGSAVTYLERINPATIISTLRKHRITTAFVVPQFLQLLMTGIEREIEKSGAQRIWSMLQSIASLLPIRLRRCIFYPFRQRLGKHFQFFGCGSAPLNSKLAQKWENTGIVIYEGYGATETTAVLTINTPFAKRQGSVGKALPGTHIQINPTTHEIIARGPNVSAGYFQDMPKTQQAFTEGWYRTGDIGSFDAEGYLYITGREALRIVLPGGEKVYPEDIENQLNAHPLVLESCVVGVQREQGERVHAAIITRYPQELDEIVRQVNQKLSSHEQILEWSLWRHDDFPRTPILKIDRRKVANAIEGRKETLAAVQISEDDKLRSLIAQSKKIPVSRIKETDVLTTDLALDSLQRVELLSLIEQDLGVTVAETEITEHTTVSQLRELIENAEVVPEGPPFHALNYTPLLVRTRVLLQTMLIFPLHSLFVPLEISGKENLVNLELPAIFYFNHMGIMDAVCVLRALPLSIRRKLVIAATQDLWQEWRQFFVEFWGGGFPFDTRHNIKASFELMGEFLDNGFSILIAPEGGISKDGTLQPFKSGIGFIATHMHAPVVPIKIDPSYREIFPPMDAALLENIPKKRKRIWVKIGEPMIFSKQSSLELAMQKIRQAMIEL</sequence>
<comment type="similarity">
    <text evidence="1">Belongs to the ATP-dependent AMP-binding enzyme family.</text>
</comment>
<dbReference type="PANTHER" id="PTHR43201">
    <property type="entry name" value="ACYL-COA SYNTHETASE"/>
    <property type="match status" value="1"/>
</dbReference>
<accession>A0ABQ3VS03</accession>
<dbReference type="PANTHER" id="PTHR43201:SF5">
    <property type="entry name" value="MEDIUM-CHAIN ACYL-COA LIGASE ACSF2, MITOCHONDRIAL"/>
    <property type="match status" value="1"/>
</dbReference>
<dbReference type="InterPro" id="IPR000873">
    <property type="entry name" value="AMP-dep_synth/lig_dom"/>
</dbReference>